<feature type="compositionally biased region" description="Polar residues" evidence="1">
    <location>
        <begin position="198"/>
        <end position="207"/>
    </location>
</feature>
<comment type="caution">
    <text evidence="3">The sequence shown here is derived from an EMBL/GenBank/DDBJ whole genome shotgun (WGS) entry which is preliminary data.</text>
</comment>
<evidence type="ECO:0000256" key="1">
    <source>
        <dbReference type="SAM" id="MobiDB-lite"/>
    </source>
</evidence>
<dbReference type="PANTHER" id="PTHR33595:SF7">
    <property type="entry name" value="OS12G0242500 PROTEIN"/>
    <property type="match status" value="1"/>
</dbReference>
<organism evidence="3 4">
    <name type="scientific">Ensete ventricosum</name>
    <name type="common">Abyssinian banana</name>
    <name type="synonym">Musa ensete</name>
    <dbReference type="NCBI Taxonomy" id="4639"/>
    <lineage>
        <taxon>Eukaryota</taxon>
        <taxon>Viridiplantae</taxon>
        <taxon>Streptophyta</taxon>
        <taxon>Embryophyta</taxon>
        <taxon>Tracheophyta</taxon>
        <taxon>Spermatophyta</taxon>
        <taxon>Magnoliopsida</taxon>
        <taxon>Liliopsida</taxon>
        <taxon>Zingiberales</taxon>
        <taxon>Musaceae</taxon>
        <taxon>Ensete</taxon>
    </lineage>
</organism>
<protein>
    <recommendedName>
        <fullName evidence="2">DUF7950 domain-containing protein</fullName>
    </recommendedName>
</protein>
<feature type="domain" description="DUF7950" evidence="2">
    <location>
        <begin position="237"/>
        <end position="375"/>
    </location>
</feature>
<feature type="region of interest" description="Disordered" evidence="1">
    <location>
        <begin position="127"/>
        <end position="208"/>
    </location>
</feature>
<feature type="compositionally biased region" description="Basic residues" evidence="1">
    <location>
        <begin position="145"/>
        <end position="166"/>
    </location>
</feature>
<dbReference type="EMBL" id="AMZH03002680">
    <property type="protein sequence ID" value="RRT74764.1"/>
    <property type="molecule type" value="Genomic_DNA"/>
</dbReference>
<dbReference type="AlphaFoldDB" id="A0A427AEW8"/>
<reference evidence="3 4" key="1">
    <citation type="journal article" date="2014" name="Agronomy (Basel)">
        <title>A Draft Genome Sequence for Ensete ventricosum, the Drought-Tolerant Tree Against Hunger.</title>
        <authorList>
            <person name="Harrison J."/>
            <person name="Moore K.A."/>
            <person name="Paszkiewicz K."/>
            <person name="Jones T."/>
            <person name="Grant M."/>
            <person name="Ambacheew D."/>
            <person name="Muzemil S."/>
            <person name="Studholme D.J."/>
        </authorList>
    </citation>
    <scope>NUCLEOTIDE SEQUENCE [LARGE SCALE GENOMIC DNA]</scope>
</reference>
<evidence type="ECO:0000313" key="4">
    <source>
        <dbReference type="Proteomes" id="UP000287651"/>
    </source>
</evidence>
<dbReference type="PANTHER" id="PTHR33595">
    <property type="entry name" value="VON WILLEBRAND FACTOR A DOMAIN PROTEIN"/>
    <property type="match status" value="1"/>
</dbReference>
<dbReference type="Pfam" id="PF25821">
    <property type="entry name" value="DUF7950"/>
    <property type="match status" value="1"/>
</dbReference>
<proteinExistence type="predicted"/>
<dbReference type="Proteomes" id="UP000287651">
    <property type="component" value="Unassembled WGS sequence"/>
</dbReference>
<dbReference type="InterPro" id="IPR057710">
    <property type="entry name" value="DUF7950"/>
</dbReference>
<accession>A0A427AEW8</accession>
<evidence type="ECO:0000259" key="2">
    <source>
        <dbReference type="Pfam" id="PF25821"/>
    </source>
</evidence>
<gene>
    <name evidence="3" type="ORF">B296_00003717</name>
</gene>
<evidence type="ECO:0000313" key="3">
    <source>
        <dbReference type="EMBL" id="RRT74764.1"/>
    </source>
</evidence>
<name>A0A427AEW8_ENSVE</name>
<sequence length="378" mass="41598">MSAPQPNPLHPPINITVPFVVPKEKKIEVSRTPRAYHPPDVSDPQRHTTHGAQYLTISKRVIERVASPLTHRPLVTSRARGDTPQHPIRPVLFTPSTLPVSLPVLGDVDAAWKVRRIMLRFRPIAPKPASAETGSPAVSTEARAVARRPKRKRSAKSQGWKLRKGHATAAKKDEKSSSTIVTLPLIPETPEGKDEATESSMKHSSPVTPAAAVVPTWMGRGVGEGAESWSVRRVVSLWVMVECVTDMWREGEIARRSDEGVKAALAADECPGFVSDVWERVTWTNDACRRMVVGSSLGDRGVREEDQEVRVELVTRELVPSAWECRAFTCRVRVRQAKPPGRQTTPSSPLAAPCDVWRLDSGGCAWRLDVKAALSLGF</sequence>